<dbReference type="Proteomes" id="UP000530320">
    <property type="component" value="Unassembled WGS sequence"/>
</dbReference>
<name>A0A7W4K2L7_9PROT</name>
<proteinExistence type="predicted"/>
<protein>
    <submittedName>
        <fullName evidence="1">Uncharacterized protein</fullName>
    </submittedName>
</protein>
<organism evidence="1 2">
    <name type="scientific">Gluconacetobacter dulcium</name>
    <dbReference type="NCBI Taxonomy" id="2729096"/>
    <lineage>
        <taxon>Bacteria</taxon>
        <taxon>Pseudomonadati</taxon>
        <taxon>Pseudomonadota</taxon>
        <taxon>Alphaproteobacteria</taxon>
        <taxon>Acetobacterales</taxon>
        <taxon>Acetobacteraceae</taxon>
        <taxon>Gluconacetobacter</taxon>
    </lineage>
</organism>
<evidence type="ECO:0000313" key="1">
    <source>
        <dbReference type="EMBL" id="MBB2199249.1"/>
    </source>
</evidence>
<comment type="caution">
    <text evidence="1">The sequence shown here is derived from an EMBL/GenBank/DDBJ whole genome shotgun (WGS) entry which is preliminary data.</text>
</comment>
<dbReference type="RefSeq" id="WP_183010215.1">
    <property type="nucleotide sequence ID" value="NZ_JABEQP010000016.1"/>
</dbReference>
<evidence type="ECO:0000313" key="2">
    <source>
        <dbReference type="Proteomes" id="UP000530320"/>
    </source>
</evidence>
<dbReference type="AlphaFoldDB" id="A0A7W4K2L7"/>
<accession>A0A7W4K2L7</accession>
<gene>
    <name evidence="1" type="ORF">HLH44_17710</name>
</gene>
<sequence length="347" mass="34999">MLLTISDAAAFDLTTMVLLSSVSSGSPVNLSPAGLGITASNGVATMSHTEASAASRSLESKLTGSDGTENGVNQIAALFSTAAATINSSTTSDAEKIDAFKAVASISTAARYSDLPETVKDAPQIADLEKAFYTSTGNSTFIQTAVSMADATSLPNGATSLETELYDAIQELRDPANFATTSYSGTEKIAGGASSATAMTLTGSTALMTSASTSAIGVSFTYGISRQEIENAQIIPGDVDPASVGRAHVVTSTGSETINQSAAIASGQSIALPQSNEIVGAKISTAAVQTTTSESTSGTSIPASVFTFTAPNASTDSHLSLLQEIADMLGSTNSKKEPSKQNASALS</sequence>
<reference evidence="1 2" key="1">
    <citation type="submission" date="2020-04" db="EMBL/GenBank/DDBJ databases">
        <title>Description of novel Gluconacetobacter.</title>
        <authorList>
            <person name="Sombolestani A."/>
        </authorList>
    </citation>
    <scope>NUCLEOTIDE SEQUENCE [LARGE SCALE GENOMIC DNA]</scope>
    <source>
        <strain evidence="1 2">LMG 22058</strain>
    </source>
</reference>
<dbReference type="EMBL" id="JABEQP010000016">
    <property type="protein sequence ID" value="MBB2199249.1"/>
    <property type="molecule type" value="Genomic_DNA"/>
</dbReference>